<evidence type="ECO:0000259" key="1">
    <source>
        <dbReference type="Pfam" id="PF01814"/>
    </source>
</evidence>
<evidence type="ECO:0000313" key="3">
    <source>
        <dbReference type="Proteomes" id="UP000294829"/>
    </source>
</evidence>
<name>A0A4R5W457_9BURK</name>
<evidence type="ECO:0000313" key="2">
    <source>
        <dbReference type="EMBL" id="TDK67490.1"/>
    </source>
</evidence>
<reference evidence="2 3" key="1">
    <citation type="submission" date="2019-03" db="EMBL/GenBank/DDBJ databases">
        <title>Sapientia aquatica gen. nov., sp. nov., isolated from a crater lake.</title>
        <authorList>
            <person name="Felfoldi T."/>
            <person name="Szabo A."/>
            <person name="Toth E."/>
            <person name="Schumann P."/>
            <person name="Keki Z."/>
            <person name="Marialigeti K."/>
            <person name="Mathe I."/>
        </authorList>
    </citation>
    <scope>NUCLEOTIDE SEQUENCE [LARGE SCALE GENOMIC DNA]</scope>
    <source>
        <strain evidence="2 3">SA-152</strain>
    </source>
</reference>
<accession>A0A4R5W457</accession>
<dbReference type="Pfam" id="PF01814">
    <property type="entry name" value="Hemerythrin"/>
    <property type="match status" value="1"/>
</dbReference>
<sequence>MNSLFDTAPSFDQPLAVLKHCHDRIRQQLATLAKLTAHLQENGADIEAQQAAFAVIRYFTQGAPNHHADEENDLLPMLSASAQGQDAVLLAGLINEILQEHHTMEHLWEQLEAQLKAVQQGDATLLNSDLIEQWNKLYTAHMNKEEQHIAPMAARLFSPQQMQQLGSAMQARRQAIK</sequence>
<dbReference type="AlphaFoldDB" id="A0A4R5W457"/>
<dbReference type="OrthoDB" id="8898809at2"/>
<dbReference type="EMBL" id="SMYL01000002">
    <property type="protein sequence ID" value="TDK67490.1"/>
    <property type="molecule type" value="Genomic_DNA"/>
</dbReference>
<dbReference type="Gene3D" id="1.20.120.520">
    <property type="entry name" value="nmb1532 protein domain like"/>
    <property type="match status" value="1"/>
</dbReference>
<keyword evidence="3" id="KW-1185">Reference proteome</keyword>
<feature type="domain" description="Hemerythrin-like" evidence="1">
    <location>
        <begin position="14"/>
        <end position="153"/>
    </location>
</feature>
<dbReference type="Proteomes" id="UP000294829">
    <property type="component" value="Unassembled WGS sequence"/>
</dbReference>
<dbReference type="CDD" id="cd12108">
    <property type="entry name" value="Hr-like"/>
    <property type="match status" value="1"/>
</dbReference>
<dbReference type="InterPro" id="IPR012312">
    <property type="entry name" value="Hemerythrin-like"/>
</dbReference>
<dbReference type="RefSeq" id="WP_133326791.1">
    <property type="nucleotide sequence ID" value="NZ_SMYL01000002.1"/>
</dbReference>
<gene>
    <name evidence="2" type="ORF">E2I14_06985</name>
</gene>
<proteinExistence type="predicted"/>
<comment type="caution">
    <text evidence="2">The sequence shown here is derived from an EMBL/GenBank/DDBJ whole genome shotgun (WGS) entry which is preliminary data.</text>
</comment>
<organism evidence="2 3">
    <name type="scientific">Sapientia aquatica</name>
    <dbReference type="NCBI Taxonomy" id="1549640"/>
    <lineage>
        <taxon>Bacteria</taxon>
        <taxon>Pseudomonadati</taxon>
        <taxon>Pseudomonadota</taxon>
        <taxon>Betaproteobacteria</taxon>
        <taxon>Burkholderiales</taxon>
        <taxon>Oxalobacteraceae</taxon>
        <taxon>Sapientia</taxon>
    </lineage>
</organism>
<protein>
    <submittedName>
        <fullName evidence="2">Hemerythrin domain-containing protein</fullName>
    </submittedName>
</protein>